<feature type="domain" description="EamA" evidence="7">
    <location>
        <begin position="36"/>
        <end position="166"/>
    </location>
</feature>
<dbReference type="HOGENOM" id="CLU_033863_4_2_4"/>
<protein>
    <recommendedName>
        <fullName evidence="7">EamA domain-containing protein</fullName>
    </recommendedName>
</protein>
<dbReference type="eggNOG" id="COG0697">
    <property type="taxonomic scope" value="Bacteria"/>
</dbReference>
<evidence type="ECO:0000313" key="8">
    <source>
        <dbReference type="EMBL" id="ADP18827.1"/>
    </source>
</evidence>
<evidence type="ECO:0000313" key="9">
    <source>
        <dbReference type="Proteomes" id="UP000006876"/>
    </source>
</evidence>
<dbReference type="PANTHER" id="PTHR32322">
    <property type="entry name" value="INNER MEMBRANE TRANSPORTER"/>
    <property type="match status" value="1"/>
</dbReference>
<evidence type="ECO:0000256" key="3">
    <source>
        <dbReference type="ARBA" id="ARBA00022692"/>
    </source>
</evidence>
<feature type="transmembrane region" description="Helical" evidence="6">
    <location>
        <begin position="98"/>
        <end position="119"/>
    </location>
</feature>
<sequence length="333" mass="34850">MDKLDALRLHRRLARPLRLTFEAQMKNTLMATHLRLVGMAALWGASWSWGKVVAQSMAPLAAASLRFLFASVALVLWMHRASALRGLKSLTRNQWLGLAAAALAGVFGYSSFFMLSLQLVPAGKAAIVVTLNPGATLLLAAILFREHLNPAILAGMVLSAIGAYIAIGGGVSQAAAGSGVGIGELLLLGCVACWVAYTLIGRLVLKGVDALTTTTVTTVIGALMLLLTSLIVEGVPAWQRLGQAPASAWGSLLALAFGATAIAYAWYFEGVKALGAGAASGYITLVPVFGVLFSSLWLGEATPANLFIGAALAISGMAIMHVGRRRAEARQRR</sequence>
<dbReference type="SUPFAM" id="SSF103481">
    <property type="entry name" value="Multidrug resistance efflux transporter EmrE"/>
    <property type="match status" value="2"/>
</dbReference>
<proteinExistence type="inferred from homology"/>
<evidence type="ECO:0000259" key="7">
    <source>
        <dbReference type="Pfam" id="PF00892"/>
    </source>
</evidence>
<dbReference type="InterPro" id="IPR050638">
    <property type="entry name" value="AA-Vitamin_Transporters"/>
</dbReference>
<accession>E3HXH4</accession>
<feature type="transmembrane region" description="Helical" evidence="6">
    <location>
        <begin position="211"/>
        <end position="232"/>
    </location>
</feature>
<comment type="subcellular location">
    <subcellularLocation>
        <location evidence="1">Membrane</location>
        <topology evidence="1">Multi-pass membrane protein</topology>
    </subcellularLocation>
</comment>
<dbReference type="Pfam" id="PF00892">
    <property type="entry name" value="EamA"/>
    <property type="match status" value="2"/>
</dbReference>
<name>E3HXH4_ACHXA</name>
<dbReference type="AlphaFoldDB" id="E3HXH4"/>
<feature type="transmembrane region" description="Helical" evidence="6">
    <location>
        <begin position="125"/>
        <end position="144"/>
    </location>
</feature>
<dbReference type="Proteomes" id="UP000006876">
    <property type="component" value="Chromosome"/>
</dbReference>
<evidence type="ECO:0000256" key="1">
    <source>
        <dbReference type="ARBA" id="ARBA00004141"/>
    </source>
</evidence>
<dbReference type="STRING" id="762376.AXYL_05527"/>
<dbReference type="EMBL" id="CP002287">
    <property type="protein sequence ID" value="ADP18827.1"/>
    <property type="molecule type" value="Genomic_DNA"/>
</dbReference>
<feature type="transmembrane region" description="Helical" evidence="6">
    <location>
        <begin position="151"/>
        <end position="171"/>
    </location>
</feature>
<keyword evidence="3 6" id="KW-0812">Transmembrane</keyword>
<feature type="transmembrane region" description="Helical" evidence="6">
    <location>
        <begin position="34"/>
        <end position="50"/>
    </location>
</feature>
<feature type="transmembrane region" description="Helical" evidence="6">
    <location>
        <begin position="304"/>
        <end position="323"/>
    </location>
</feature>
<dbReference type="PANTHER" id="PTHR32322:SF2">
    <property type="entry name" value="EAMA DOMAIN-CONTAINING PROTEIN"/>
    <property type="match status" value="1"/>
</dbReference>
<feature type="transmembrane region" description="Helical" evidence="6">
    <location>
        <begin position="177"/>
        <end position="199"/>
    </location>
</feature>
<comment type="similarity">
    <text evidence="2">Belongs to the EamA transporter family.</text>
</comment>
<dbReference type="InterPro" id="IPR000620">
    <property type="entry name" value="EamA_dom"/>
</dbReference>
<evidence type="ECO:0000256" key="5">
    <source>
        <dbReference type="ARBA" id="ARBA00023136"/>
    </source>
</evidence>
<feature type="domain" description="EamA" evidence="7">
    <location>
        <begin position="182"/>
        <end position="320"/>
    </location>
</feature>
<evidence type="ECO:0000256" key="6">
    <source>
        <dbReference type="SAM" id="Phobius"/>
    </source>
</evidence>
<keyword evidence="5 6" id="KW-0472">Membrane</keyword>
<feature type="transmembrane region" description="Helical" evidence="6">
    <location>
        <begin position="56"/>
        <end position="77"/>
    </location>
</feature>
<evidence type="ECO:0000256" key="2">
    <source>
        <dbReference type="ARBA" id="ARBA00007362"/>
    </source>
</evidence>
<organism evidence="8 9">
    <name type="scientific">Achromobacter xylosoxidans (strain A8)</name>
    <dbReference type="NCBI Taxonomy" id="762376"/>
    <lineage>
        <taxon>Bacteria</taxon>
        <taxon>Pseudomonadati</taxon>
        <taxon>Pseudomonadota</taxon>
        <taxon>Betaproteobacteria</taxon>
        <taxon>Burkholderiales</taxon>
        <taxon>Alcaligenaceae</taxon>
        <taxon>Achromobacter</taxon>
    </lineage>
</organism>
<gene>
    <name evidence="8" type="ordered locus">AXYL_05527</name>
</gene>
<dbReference type="GO" id="GO:0016020">
    <property type="term" value="C:membrane"/>
    <property type="evidence" value="ECO:0007669"/>
    <property type="project" value="UniProtKB-SubCell"/>
</dbReference>
<dbReference type="KEGG" id="axy:AXYL_05527"/>
<evidence type="ECO:0000256" key="4">
    <source>
        <dbReference type="ARBA" id="ARBA00022989"/>
    </source>
</evidence>
<reference evidence="8 9" key="1">
    <citation type="journal article" date="2011" name="J. Bacteriol.">
        <title>Complete genome sequence of the haloaromatic acid-degrading bacterium Achromobacter xylosoxidans A8.</title>
        <authorList>
            <person name="Strnad H."/>
            <person name="Ridl J."/>
            <person name="Paces J."/>
            <person name="Kolar M."/>
            <person name="Vlcek C."/>
            <person name="Paces V."/>
        </authorList>
    </citation>
    <scope>NUCLEOTIDE SEQUENCE [LARGE SCALE GENOMIC DNA]</scope>
    <source>
        <strain evidence="8 9">A8</strain>
    </source>
</reference>
<keyword evidence="4 6" id="KW-1133">Transmembrane helix</keyword>
<dbReference type="InterPro" id="IPR037185">
    <property type="entry name" value="EmrE-like"/>
</dbReference>
<feature type="transmembrane region" description="Helical" evidence="6">
    <location>
        <begin position="244"/>
        <end position="267"/>
    </location>
</feature>
<feature type="transmembrane region" description="Helical" evidence="6">
    <location>
        <begin position="279"/>
        <end position="298"/>
    </location>
</feature>